<keyword evidence="1" id="KW-0812">Transmembrane</keyword>
<dbReference type="Proteomes" id="UP000663586">
    <property type="component" value="Chromosome"/>
</dbReference>
<protein>
    <submittedName>
        <fullName evidence="2">Putative membrane protein</fullName>
    </submittedName>
</protein>
<feature type="transmembrane region" description="Helical" evidence="1">
    <location>
        <begin position="315"/>
        <end position="338"/>
    </location>
</feature>
<dbReference type="EMBL" id="CP064786">
    <property type="protein sequence ID" value="QSG02117.1"/>
    <property type="molecule type" value="Genomic_DNA"/>
</dbReference>
<keyword evidence="3" id="KW-1185">Reference proteome</keyword>
<dbReference type="AlphaFoldDB" id="A0A897MNJ0"/>
<dbReference type="KEGG" id="hara:AArcS_0895"/>
<accession>A0A897MNJ0</accession>
<feature type="transmembrane region" description="Helical" evidence="1">
    <location>
        <begin position="407"/>
        <end position="430"/>
    </location>
</feature>
<sequence length="431" mass="48027">MKRTVSIALAVIVIAVSISAAMSFIAPPTADLIAPQEDEEPELVQLEGSESSFYPYLSAAEEHRKGSSINVVVRADLDTTLRIMADDGDWNVTDGHEHELGPEELSADQIQINTTDGTSMEWDEAGGATRYAFIDDTARGNDAEFVTESAQVHFGDYYGHRYHIRMYEAPHQDDEWVIMQAHDEHFDWFTLRHAVHGNDEAQTRVEQDFMQQEFVDDVWRKHVGNDEPYDNDGWMTVVELAWVMPLLLMGALGRQRIRDTGLSLWGRLNSVDRQRIRAAYDRLTLNHFLVFGSIVGLYFGVRVSGILLEWYVPALSMHGIAMVLYPFIAIGIPAVTYLTARRMTRRMDAGVVAAGALATAVVLDLLSLSVDMMPIGIVIQRAGVVLALGLIAIGATDRANRQDNETLPNDWLVVGVTIWVALLVATLMGWI</sequence>
<keyword evidence="1" id="KW-1133">Transmembrane helix</keyword>
<evidence type="ECO:0000313" key="3">
    <source>
        <dbReference type="Proteomes" id="UP000663586"/>
    </source>
</evidence>
<reference evidence="2" key="1">
    <citation type="submission" date="2020-11" db="EMBL/GenBank/DDBJ databases">
        <title>Carbohydrate-dependent, anaerobic sulfur respiration: A novel catabolism in halophilic archaea.</title>
        <authorList>
            <person name="Sorokin D.Y."/>
            <person name="Messina E."/>
            <person name="Smedile F."/>
            <person name="La Cono V."/>
            <person name="Hallsworth J.E."/>
            <person name="Yakimov M.M."/>
        </authorList>
    </citation>
    <scope>NUCLEOTIDE SEQUENCE</scope>
    <source>
        <strain evidence="2">AArc-S</strain>
    </source>
</reference>
<feature type="transmembrane region" description="Helical" evidence="1">
    <location>
        <begin position="375"/>
        <end position="395"/>
    </location>
</feature>
<dbReference type="GeneID" id="70684281"/>
<evidence type="ECO:0000256" key="1">
    <source>
        <dbReference type="SAM" id="Phobius"/>
    </source>
</evidence>
<evidence type="ECO:0000313" key="2">
    <source>
        <dbReference type="EMBL" id="QSG02117.1"/>
    </source>
</evidence>
<proteinExistence type="predicted"/>
<dbReference type="RefSeq" id="WP_238479232.1">
    <property type="nucleotide sequence ID" value="NZ_CP064786.1"/>
</dbReference>
<name>A0A897MNJ0_9EURY</name>
<organism evidence="2 3">
    <name type="scientific">Natranaeroarchaeum sulfidigenes</name>
    <dbReference type="NCBI Taxonomy" id="2784880"/>
    <lineage>
        <taxon>Archaea</taxon>
        <taxon>Methanobacteriati</taxon>
        <taxon>Methanobacteriota</taxon>
        <taxon>Stenosarchaea group</taxon>
        <taxon>Halobacteria</taxon>
        <taxon>Halobacteriales</taxon>
        <taxon>Natronoarchaeaceae</taxon>
        <taxon>Natranaeroarchaeum</taxon>
    </lineage>
</organism>
<feature type="transmembrane region" description="Helical" evidence="1">
    <location>
        <begin position="233"/>
        <end position="252"/>
    </location>
</feature>
<gene>
    <name evidence="2" type="ORF">AArcS_0895</name>
</gene>
<feature type="transmembrane region" description="Helical" evidence="1">
    <location>
        <begin position="283"/>
        <end position="303"/>
    </location>
</feature>
<keyword evidence="1" id="KW-0472">Membrane</keyword>
<feature type="transmembrane region" description="Helical" evidence="1">
    <location>
        <begin position="350"/>
        <end position="369"/>
    </location>
</feature>